<reference evidence="3" key="1">
    <citation type="submission" date="2021-03" db="EMBL/GenBank/DDBJ databases">
        <title>Genome of Cognatishimia sp. F0-27.</title>
        <authorList>
            <person name="Ping X."/>
        </authorList>
    </citation>
    <scope>NUCLEOTIDE SEQUENCE [LARGE SCALE GENOMIC DNA]</scope>
    <source>
        <strain evidence="3">E313</strain>
    </source>
</reference>
<keyword evidence="1" id="KW-0472">Membrane</keyword>
<dbReference type="RefSeq" id="WP_407704195.1">
    <property type="nucleotide sequence ID" value="NZ_JAFMPT010000003.1"/>
</dbReference>
<sequence length="152" mass="17711">MHLVLQAVIIINITKTYKYLKYGYPLLGILVFFLIKYYYNNDPEVANGEGFFPKCYFYLATKLHCPGCGSQRATHDLLHLRIGQALKHNIVIIIIAIALFSKAYAILSKKYFPKYYYNLGHKSYFTYAIVVVTFAYWILRNLPFFPFTELAP</sequence>
<protein>
    <submittedName>
        <fullName evidence="2">DUF2752 domain-containing protein</fullName>
    </submittedName>
</protein>
<name>A0ABS8ELB4_9FLAO</name>
<dbReference type="Pfam" id="PF10825">
    <property type="entry name" value="DUF2752"/>
    <property type="match status" value="1"/>
</dbReference>
<organism evidence="2 3">
    <name type="scientific">Winogradskyella immobilis</name>
    <dbReference type="NCBI Taxonomy" id="2816852"/>
    <lineage>
        <taxon>Bacteria</taxon>
        <taxon>Pseudomonadati</taxon>
        <taxon>Bacteroidota</taxon>
        <taxon>Flavobacteriia</taxon>
        <taxon>Flavobacteriales</taxon>
        <taxon>Flavobacteriaceae</taxon>
        <taxon>Winogradskyella</taxon>
    </lineage>
</organism>
<evidence type="ECO:0000313" key="3">
    <source>
        <dbReference type="Proteomes" id="UP000778797"/>
    </source>
</evidence>
<accession>A0ABS8ELB4</accession>
<dbReference type="Proteomes" id="UP000778797">
    <property type="component" value="Unassembled WGS sequence"/>
</dbReference>
<gene>
    <name evidence="2" type="ORF">J1C55_03855</name>
</gene>
<evidence type="ECO:0000313" key="2">
    <source>
        <dbReference type="EMBL" id="MCC1483716.1"/>
    </source>
</evidence>
<keyword evidence="3" id="KW-1185">Reference proteome</keyword>
<proteinExistence type="predicted"/>
<feature type="transmembrane region" description="Helical" evidence="1">
    <location>
        <begin position="22"/>
        <end position="39"/>
    </location>
</feature>
<feature type="transmembrane region" description="Helical" evidence="1">
    <location>
        <begin position="119"/>
        <end position="139"/>
    </location>
</feature>
<reference evidence="3" key="2">
    <citation type="submission" date="2023-07" db="EMBL/GenBank/DDBJ databases">
        <title>Genome of Winogradskyella sp. E313.</title>
        <authorList>
            <person name="Zhou Y."/>
        </authorList>
    </citation>
    <scope>NUCLEOTIDE SEQUENCE [LARGE SCALE GENOMIC DNA]</scope>
    <source>
        <strain evidence="3">E313</strain>
    </source>
</reference>
<keyword evidence="1" id="KW-1133">Transmembrane helix</keyword>
<keyword evidence="1" id="KW-0812">Transmembrane</keyword>
<dbReference type="EMBL" id="JAFMPT010000003">
    <property type="protein sequence ID" value="MCC1483716.1"/>
    <property type="molecule type" value="Genomic_DNA"/>
</dbReference>
<dbReference type="InterPro" id="IPR021215">
    <property type="entry name" value="DUF2752"/>
</dbReference>
<evidence type="ECO:0000256" key="1">
    <source>
        <dbReference type="SAM" id="Phobius"/>
    </source>
</evidence>
<feature type="transmembrane region" description="Helical" evidence="1">
    <location>
        <begin position="90"/>
        <end position="107"/>
    </location>
</feature>
<comment type="caution">
    <text evidence="2">The sequence shown here is derived from an EMBL/GenBank/DDBJ whole genome shotgun (WGS) entry which is preliminary data.</text>
</comment>